<dbReference type="Pfam" id="PF00582">
    <property type="entry name" value="Usp"/>
    <property type="match status" value="1"/>
</dbReference>
<feature type="domain" description="UspA" evidence="2">
    <location>
        <begin position="5"/>
        <end position="142"/>
    </location>
</feature>
<dbReference type="CDD" id="cd00293">
    <property type="entry name" value="USP-like"/>
    <property type="match status" value="1"/>
</dbReference>
<dbReference type="InterPro" id="IPR014729">
    <property type="entry name" value="Rossmann-like_a/b/a_fold"/>
</dbReference>
<reference evidence="4" key="2">
    <citation type="submission" date="2024-06" db="EMBL/GenBank/DDBJ databases">
        <title>Micromonospora mangrovi CCTCC AA 2012012 genome sequences.</title>
        <authorList>
            <person name="Gao J."/>
        </authorList>
    </citation>
    <scope>NUCLEOTIDE SEQUENCE</scope>
    <source>
        <strain evidence="4">CCTCC AA 2012012</strain>
    </source>
</reference>
<proteinExistence type="inferred from homology"/>
<protein>
    <submittedName>
        <fullName evidence="4">Universal stress protein</fullName>
    </submittedName>
</protein>
<name>A0AAU8HJI2_9ACTN</name>
<dbReference type="PANTHER" id="PTHR46553">
    <property type="entry name" value="ADENINE NUCLEOTIDE ALPHA HYDROLASES-LIKE SUPERFAMILY PROTEIN"/>
    <property type="match status" value="1"/>
</dbReference>
<dbReference type="Gene3D" id="3.40.50.620">
    <property type="entry name" value="HUPs"/>
    <property type="match status" value="1"/>
</dbReference>
<organism evidence="4">
    <name type="scientific">Micromonospora sp. CCTCC AA 2012012</name>
    <dbReference type="NCBI Taxonomy" id="3111921"/>
    <lineage>
        <taxon>Bacteria</taxon>
        <taxon>Bacillati</taxon>
        <taxon>Actinomycetota</taxon>
        <taxon>Actinomycetes</taxon>
        <taxon>Micromonosporales</taxon>
        <taxon>Micromonosporaceae</taxon>
        <taxon>Micromonospora</taxon>
    </lineage>
</organism>
<dbReference type="EMBL" id="CP159342">
    <property type="protein sequence ID" value="XCH76560.1"/>
    <property type="molecule type" value="Genomic_DNA"/>
</dbReference>
<dbReference type="RefSeq" id="WP_350937051.1">
    <property type="nucleotide sequence ID" value="NZ_CP157762.1"/>
</dbReference>
<dbReference type="PANTHER" id="PTHR46553:SF3">
    <property type="entry name" value="ADENINE NUCLEOTIDE ALPHA HYDROLASES-LIKE SUPERFAMILY PROTEIN"/>
    <property type="match status" value="1"/>
</dbReference>
<dbReference type="AlphaFoldDB" id="A0AAU8HJI2"/>
<dbReference type="InterPro" id="IPR006015">
    <property type="entry name" value="Universal_stress_UspA"/>
</dbReference>
<accession>A0AAU8HJI2</accession>
<dbReference type="InterPro" id="IPR006016">
    <property type="entry name" value="UspA"/>
</dbReference>
<dbReference type="EMBL" id="CP157762">
    <property type="protein sequence ID" value="XBP95856.1"/>
    <property type="molecule type" value="Genomic_DNA"/>
</dbReference>
<dbReference type="SUPFAM" id="SSF52402">
    <property type="entry name" value="Adenine nucleotide alpha hydrolases-like"/>
    <property type="match status" value="1"/>
</dbReference>
<evidence type="ECO:0000259" key="2">
    <source>
        <dbReference type="Pfam" id="PF00582"/>
    </source>
</evidence>
<dbReference type="PRINTS" id="PR01438">
    <property type="entry name" value="UNVRSLSTRESS"/>
</dbReference>
<reference evidence="3" key="1">
    <citation type="submission" date="2024-01" db="EMBL/GenBank/DDBJ databases">
        <title>The genome sequence of Micromonospora mangrovi CCTCC AA 2012012.</title>
        <authorList>
            <person name="Gao J."/>
        </authorList>
    </citation>
    <scope>NUCLEOTIDE SEQUENCE</scope>
    <source>
        <strain evidence="3">CCTCC AA 2012012</strain>
    </source>
</reference>
<sequence>METNRLIVVGVDGSDGGRRALDWAVDEAVSRGGAVQVVVAWRWDRIEVGPMTQATGPVDEQERARTLLDDEIRGVLLRRGPGCSVAGEIAEGPAADVLTAAARTADLLVLGSHGHNRLRHTVLGSVSEECVRKASCPVVVIPVPAPTTSAVHEPALRG</sequence>
<evidence type="ECO:0000256" key="1">
    <source>
        <dbReference type="ARBA" id="ARBA00008791"/>
    </source>
</evidence>
<comment type="similarity">
    <text evidence="1">Belongs to the universal stress protein A family.</text>
</comment>
<evidence type="ECO:0000313" key="3">
    <source>
        <dbReference type="EMBL" id="XBP95856.1"/>
    </source>
</evidence>
<evidence type="ECO:0000313" key="4">
    <source>
        <dbReference type="EMBL" id="XCH76560.1"/>
    </source>
</evidence>
<gene>
    <name evidence="4" type="ORF">ABUL08_10835</name>
    <name evidence="3" type="ORF">VK199_10785</name>
</gene>